<feature type="transmembrane region" description="Helical" evidence="1">
    <location>
        <begin position="413"/>
        <end position="431"/>
    </location>
</feature>
<feature type="transmembrane region" description="Helical" evidence="1">
    <location>
        <begin position="895"/>
        <end position="914"/>
    </location>
</feature>
<feature type="transmembrane region" description="Helical" evidence="1">
    <location>
        <begin position="160"/>
        <end position="178"/>
    </location>
</feature>
<feature type="transmembrane region" description="Helical" evidence="1">
    <location>
        <begin position="492"/>
        <end position="514"/>
    </location>
</feature>
<dbReference type="GeneID" id="68112137"/>
<dbReference type="PANTHER" id="PTHR35313:SF1">
    <property type="entry name" value="NO EXINE FORMATION 1"/>
    <property type="match status" value="1"/>
</dbReference>
<feature type="transmembrane region" description="Helical" evidence="1">
    <location>
        <begin position="443"/>
        <end position="462"/>
    </location>
</feature>
<dbReference type="EMBL" id="VFQX01000041">
    <property type="protein sequence ID" value="KAF0976244.1"/>
    <property type="molecule type" value="Genomic_DNA"/>
</dbReference>
<feature type="transmembrane region" description="Helical" evidence="1">
    <location>
        <begin position="1109"/>
        <end position="1128"/>
    </location>
</feature>
<feature type="transmembrane region" description="Helical" evidence="1">
    <location>
        <begin position="599"/>
        <end position="617"/>
    </location>
</feature>
<dbReference type="VEuPathDB" id="AmoebaDB:NfTy_086260"/>
<feature type="transmembrane region" description="Helical" evidence="1">
    <location>
        <begin position="863"/>
        <end position="883"/>
    </location>
</feature>
<feature type="transmembrane region" description="Helical" evidence="1">
    <location>
        <begin position="651"/>
        <end position="669"/>
    </location>
</feature>
<feature type="transmembrane region" description="Helical" evidence="1">
    <location>
        <begin position="323"/>
        <end position="346"/>
    </location>
</feature>
<evidence type="ECO:0000313" key="2">
    <source>
        <dbReference type="EMBL" id="KAF0976244.1"/>
    </source>
</evidence>
<organism evidence="2 3">
    <name type="scientific">Naegleria fowleri</name>
    <name type="common">Brain eating amoeba</name>
    <dbReference type="NCBI Taxonomy" id="5763"/>
    <lineage>
        <taxon>Eukaryota</taxon>
        <taxon>Discoba</taxon>
        <taxon>Heterolobosea</taxon>
        <taxon>Tetramitia</taxon>
        <taxon>Eutetramitia</taxon>
        <taxon>Vahlkampfiidae</taxon>
        <taxon>Naegleria</taxon>
    </lineage>
</organism>
<feature type="transmembrane region" description="Helical" evidence="1">
    <location>
        <begin position="835"/>
        <end position="857"/>
    </location>
</feature>
<keyword evidence="3" id="KW-1185">Reference proteome</keyword>
<name>A0A6A5BQ40_NAEFO</name>
<keyword evidence="1" id="KW-0472">Membrane</keyword>
<feature type="transmembrane region" description="Helical" evidence="1">
    <location>
        <begin position="377"/>
        <end position="393"/>
    </location>
</feature>
<feature type="transmembrane region" description="Helical" evidence="1">
    <location>
        <begin position="949"/>
        <end position="970"/>
    </location>
</feature>
<accession>A0A6A5BQ40</accession>
<feature type="transmembrane region" description="Helical" evidence="1">
    <location>
        <begin position="184"/>
        <end position="209"/>
    </location>
</feature>
<feature type="transmembrane region" description="Helical" evidence="1">
    <location>
        <begin position="681"/>
        <end position="704"/>
    </location>
</feature>
<comment type="caution">
    <text evidence="2">The sequence shown here is derived from an EMBL/GenBank/DDBJ whole genome shotgun (WGS) entry which is preliminary data.</text>
</comment>
<dbReference type="AlphaFoldDB" id="A0A6A5BQ40"/>
<feature type="transmembrane region" description="Helical" evidence="1">
    <location>
        <begin position="1066"/>
        <end position="1089"/>
    </location>
</feature>
<feature type="transmembrane region" description="Helical" evidence="1">
    <location>
        <begin position="120"/>
        <end position="148"/>
    </location>
</feature>
<feature type="transmembrane region" description="Helical" evidence="1">
    <location>
        <begin position="293"/>
        <end position="311"/>
    </location>
</feature>
<dbReference type="Proteomes" id="UP000444721">
    <property type="component" value="Unassembled WGS sequence"/>
</dbReference>
<proteinExistence type="predicted"/>
<feature type="transmembrane region" description="Helical" evidence="1">
    <location>
        <begin position="575"/>
        <end position="593"/>
    </location>
</feature>
<keyword evidence="1" id="KW-1133">Transmembrane helix</keyword>
<evidence type="ECO:0000256" key="1">
    <source>
        <dbReference type="SAM" id="Phobius"/>
    </source>
</evidence>
<feature type="transmembrane region" description="Helical" evidence="1">
    <location>
        <begin position="230"/>
        <end position="250"/>
    </location>
</feature>
<dbReference type="OMA" id="SWTYRSD"/>
<dbReference type="PANTHER" id="PTHR35313">
    <property type="entry name" value="NO EXINE FORMATION 1"/>
    <property type="match status" value="1"/>
</dbReference>
<dbReference type="OrthoDB" id="10046650at2759"/>
<keyword evidence="1" id="KW-0812">Transmembrane</keyword>
<feature type="transmembrane region" description="Helical" evidence="1">
    <location>
        <begin position="724"/>
        <end position="743"/>
    </location>
</feature>
<sequence length="1195" mass="134083">MSFSTTTGSSSYGGGELRERQHITSVLGSSSSSGGSTAGGIAPHLQNSRFDDVQLFDDRGSANLAPHLQQSYHHHQGGVHPQTHSYDPSHTNTNYNQFSNVMMMNEKYQSGSSFLYNKRIVPILIVSMIPVLTLAGKYSLFVLLMGLLGMYTLDFLQQKAYAFLTFWVSLCLFWASIYTTSASLLWISVFNIFVLLNGSLFVMLTGFWASLQSEWFKTFSPDLVFVTERLVFAMLPVVTIPLVISVVVGLVGIANAPFYLVGVLCLYAFLVGRREVSSFSKNRYIQHPLESRVLISMIFLLPPVFHIFIYHNTFMDNFASHLYALNALVALALLFISSDPAGYLWAFNDSAYDMIINPARATKGVNLKIESHNTMRYFVQLISLALLNLWIEFRVIVPRYHYLIPFGSPWDKIIVFGALNTLASFLLLAIYNQNYTGPNKNSLTKSLLTIFMVTASFFGGILIGLPFYLLPFPIIAMFFGVSYTFEKKVYKIWVFVGCTMICALWFVAHHFWFLKFEFGVSFLPFNWSLRMTHSTMLILFLLAVSMLAIPYTLPSDDESTPKAIGTKEYFSTARNVILIAQVLLLALLEQLLYEQAEGFYSPTLIIITTGFGVVFCKRLFQLKLISIDTVSLLTSLYISKLAIMLSQQGVYGTYISAVFATVSFSRMYYATITNDGDKTFSASPATCVFYIFASGITLFLTRNVLLKTMMSVLIDTRFYDMNQAHLFGFFCIAWGIAILPLSINYMKHNSLVKRFNVFLILIGLIVAVLQPSLAFFSFSDISSSSVSGTAGFAGDFNSLEKTSESLSDFIPWIVIVTLVVLFSLDIISLGERSNLVIRIAFFVLVAVGFSISFSGLYLYYTRIWTHLTILVTMVIAALVIYTTHFPLNHSYQPSLFLFAAFVITLPVTYLSISIDEESLKQKNSFLKAESLHPSTYSFVLTELTKSARIAVLGLYCALSALIAILIKFKLIGYPLIRIRKANKVLNVKNDSESASQTIDPYLSVPGSDELSVVNNGATVACFVLCIALTTWLNPDRYEAYLLFCCIFLLLNRDSQLLSEFKDSLRFIVVLLAMEVCMAMFFMIDTILFFSTSATSPNTSFDGMISQYALKFLLLILTLPSHILFIRFLMRLNKPNTRPILMSLPFSLLSAILTIAFSLYLDNFYSLIYITVSAVGASILQAMISAQYVREQVILL</sequence>
<evidence type="ECO:0000313" key="3">
    <source>
        <dbReference type="Proteomes" id="UP000444721"/>
    </source>
</evidence>
<feature type="transmembrane region" description="Helical" evidence="1">
    <location>
        <begin position="809"/>
        <end position="828"/>
    </location>
</feature>
<feature type="transmembrane region" description="Helical" evidence="1">
    <location>
        <begin position="1166"/>
        <end position="1188"/>
    </location>
</feature>
<reference evidence="2 3" key="1">
    <citation type="journal article" date="2019" name="Sci. Rep.">
        <title>Nanopore sequencing improves the draft genome of the human pathogenic amoeba Naegleria fowleri.</title>
        <authorList>
            <person name="Liechti N."/>
            <person name="Schurch N."/>
            <person name="Bruggmann R."/>
            <person name="Wittwer M."/>
        </authorList>
    </citation>
    <scope>NUCLEOTIDE SEQUENCE [LARGE SCALE GENOMIC DNA]</scope>
    <source>
        <strain evidence="2 3">ATCC 30894</strain>
    </source>
</reference>
<protein>
    <submittedName>
        <fullName evidence="2">Uncharacterized protein</fullName>
    </submittedName>
</protein>
<feature type="transmembrane region" description="Helical" evidence="1">
    <location>
        <begin position="624"/>
        <end position="645"/>
    </location>
</feature>
<feature type="transmembrane region" description="Helical" evidence="1">
    <location>
        <begin position="1140"/>
        <end position="1160"/>
    </location>
</feature>
<dbReference type="VEuPathDB" id="AmoebaDB:NF0096270"/>
<gene>
    <name evidence="2" type="ORF">FDP41_004919</name>
</gene>
<feature type="transmembrane region" description="Helical" evidence="1">
    <location>
        <begin position="468"/>
        <end position="485"/>
    </location>
</feature>
<feature type="transmembrane region" description="Helical" evidence="1">
    <location>
        <begin position="755"/>
        <end position="778"/>
    </location>
</feature>
<feature type="transmembrane region" description="Helical" evidence="1">
    <location>
        <begin position="534"/>
        <end position="554"/>
    </location>
</feature>
<dbReference type="VEuPathDB" id="AmoebaDB:FDP41_004919"/>
<dbReference type="RefSeq" id="XP_044560957.1">
    <property type="nucleotide sequence ID" value="XM_044708386.1"/>
</dbReference>